<dbReference type="PANTHER" id="PTHR30349:SF64">
    <property type="entry name" value="PROPHAGE INTEGRASE INTD-RELATED"/>
    <property type="match status" value="1"/>
</dbReference>
<evidence type="ECO:0000259" key="6">
    <source>
        <dbReference type="PROSITE" id="PS51898"/>
    </source>
</evidence>
<dbReference type="Gene3D" id="1.10.150.130">
    <property type="match status" value="1"/>
</dbReference>
<dbReference type="PANTHER" id="PTHR30349">
    <property type="entry name" value="PHAGE INTEGRASE-RELATED"/>
    <property type="match status" value="1"/>
</dbReference>
<dbReference type="AlphaFoldDB" id="A0A076IRL8"/>
<dbReference type="Proteomes" id="UP000481616">
    <property type="component" value="Unassembled WGS sequence"/>
</dbReference>
<evidence type="ECO:0000256" key="4">
    <source>
        <dbReference type="ARBA" id="ARBA00023172"/>
    </source>
</evidence>
<dbReference type="InterPro" id="IPR011010">
    <property type="entry name" value="DNA_brk_join_enz"/>
</dbReference>
<evidence type="ECO:0000256" key="1">
    <source>
        <dbReference type="ARBA" id="ARBA00008857"/>
    </source>
</evidence>
<proteinExistence type="inferred from homology"/>
<comment type="similarity">
    <text evidence="1">Belongs to the 'phage' integrase family.</text>
</comment>
<dbReference type="InterPro" id="IPR013762">
    <property type="entry name" value="Integrase-like_cat_sf"/>
</dbReference>
<evidence type="ECO:0000313" key="8">
    <source>
        <dbReference type="EMBL" id="KAA5396777.1"/>
    </source>
</evidence>
<evidence type="ECO:0000313" key="11">
    <source>
        <dbReference type="Proteomes" id="UP000481616"/>
    </source>
</evidence>
<evidence type="ECO:0000256" key="3">
    <source>
        <dbReference type="ARBA" id="ARBA00023125"/>
    </source>
</evidence>
<dbReference type="InterPro" id="IPR010998">
    <property type="entry name" value="Integrase_recombinase_N"/>
</dbReference>
<comment type="caution">
    <text evidence="9">The sequence shown here is derived from an EMBL/GenBank/DDBJ whole genome shotgun (WGS) entry which is preliminary data.</text>
</comment>
<dbReference type="Proteomes" id="UP000441162">
    <property type="component" value="Unassembled WGS sequence"/>
</dbReference>
<gene>
    <name evidence="9" type="ORF">F2Y51_13895</name>
    <name evidence="8" type="ORF">F2Y58_14830</name>
</gene>
<name>A0A076IRL8_9BACT</name>
<dbReference type="eggNOG" id="COG0582">
    <property type="taxonomic scope" value="Bacteria"/>
</dbReference>
<dbReference type="Gene3D" id="1.10.443.10">
    <property type="entry name" value="Intergrase catalytic core"/>
    <property type="match status" value="1"/>
</dbReference>
<keyword evidence="2" id="KW-0229">DNA integration</keyword>
<accession>A0A076IRL8</accession>
<dbReference type="PROSITE" id="PS51898">
    <property type="entry name" value="TYR_RECOMBINASE"/>
    <property type="match status" value="1"/>
</dbReference>
<dbReference type="InterPro" id="IPR025269">
    <property type="entry name" value="SAM-like_dom"/>
</dbReference>
<evidence type="ECO:0000256" key="5">
    <source>
        <dbReference type="PROSITE-ProRule" id="PRU01248"/>
    </source>
</evidence>
<dbReference type="KEGG" id="bdo:EL88_11600"/>
<evidence type="ECO:0000256" key="2">
    <source>
        <dbReference type="ARBA" id="ARBA00022908"/>
    </source>
</evidence>
<dbReference type="SUPFAM" id="SSF56349">
    <property type="entry name" value="DNA breaking-rejoining enzymes"/>
    <property type="match status" value="1"/>
</dbReference>
<dbReference type="InterPro" id="IPR044068">
    <property type="entry name" value="CB"/>
</dbReference>
<reference evidence="10 11" key="1">
    <citation type="journal article" date="2019" name="Nat. Med.">
        <title>A library of human gut bacterial isolates paired with longitudinal multiomics data enables mechanistic microbiome research.</title>
        <authorList>
            <person name="Poyet M."/>
            <person name="Groussin M."/>
            <person name="Gibbons S.M."/>
            <person name="Avila-Pacheco J."/>
            <person name="Jiang X."/>
            <person name="Kearney S.M."/>
            <person name="Perrotta A.R."/>
            <person name="Berdy B."/>
            <person name="Zhao S."/>
            <person name="Lieberman T.D."/>
            <person name="Swanson P.K."/>
            <person name="Smith M."/>
            <person name="Roesemann S."/>
            <person name="Alexander J.E."/>
            <person name="Rich S.A."/>
            <person name="Livny J."/>
            <person name="Vlamakis H."/>
            <person name="Clish C."/>
            <person name="Bullock K."/>
            <person name="Deik A."/>
            <person name="Scott J."/>
            <person name="Pierce K.A."/>
            <person name="Xavier R.J."/>
            <person name="Alm E.J."/>
        </authorList>
    </citation>
    <scope>NUCLEOTIDE SEQUENCE [LARGE SCALE GENOMIC DNA]</scope>
    <source>
        <strain evidence="8 11">BIOML-A1</strain>
        <strain evidence="9 10">BIOML-A4</strain>
    </source>
</reference>
<dbReference type="InterPro" id="IPR002104">
    <property type="entry name" value="Integrase_catalytic"/>
</dbReference>
<dbReference type="GO" id="GO:0006310">
    <property type="term" value="P:DNA recombination"/>
    <property type="evidence" value="ECO:0007669"/>
    <property type="project" value="UniProtKB-KW"/>
</dbReference>
<evidence type="ECO:0000313" key="10">
    <source>
        <dbReference type="Proteomes" id="UP000441162"/>
    </source>
</evidence>
<dbReference type="GO" id="GO:0003677">
    <property type="term" value="F:DNA binding"/>
    <property type="evidence" value="ECO:0007669"/>
    <property type="project" value="UniProtKB-UniRule"/>
</dbReference>
<dbReference type="Pfam" id="PF13102">
    <property type="entry name" value="Phage_int_SAM_5"/>
    <property type="match status" value="1"/>
</dbReference>
<dbReference type="PROSITE" id="PS51900">
    <property type="entry name" value="CB"/>
    <property type="match status" value="1"/>
</dbReference>
<sequence length="401" mass="47122">MAVLSIYLDTRKKNSSDVYPVKFRIYHNKAFFISSGMYSNVNTWDNGEYGKKEPNYKVKNMALRSKYNLLESELLLLGGKLKGMSDKQLKEHLSNIISLKPVTSCDFLRYYDEYISLKDKKSTKDNYINTRKLIVEFDDAPTFETIDRKWLTSFNQFLVDKGYMTNYIGTHLKNIRAVFNYAIDEEVTTLYPFRKFKIKREQTRKRSLTIDELKLLKNYPCEEYLEFYRDIFMLIFYLIGINLEDLLFLTKDNLMNGRIEYYRHKTGKLFSIKVEPEAQSILDKYKGDRYLLNIMDNRSNYTSFTTSIDRALKQIGEVSILKRGKKIRNPLFPKLSTYWARHSWATLAAELDIPKETISAGLGHEIGSDVTSIYIKFDQKKVDDANRRVIDYLFGKEKAGE</sequence>
<evidence type="ECO:0000313" key="9">
    <source>
        <dbReference type="EMBL" id="KAA5404139.1"/>
    </source>
</evidence>
<protein>
    <submittedName>
        <fullName evidence="9">Recombinase</fullName>
    </submittedName>
</protein>
<keyword evidence="3 5" id="KW-0238">DNA-binding</keyword>
<dbReference type="RefSeq" id="WP_008656413.1">
    <property type="nucleotide sequence ID" value="NZ_BQOA01000001.1"/>
</dbReference>
<dbReference type="GO" id="GO:0015074">
    <property type="term" value="P:DNA integration"/>
    <property type="evidence" value="ECO:0007669"/>
    <property type="project" value="UniProtKB-KW"/>
</dbReference>
<evidence type="ECO:0000259" key="7">
    <source>
        <dbReference type="PROSITE" id="PS51900"/>
    </source>
</evidence>
<feature type="domain" description="Core-binding (CB)" evidence="7">
    <location>
        <begin position="102"/>
        <end position="183"/>
    </location>
</feature>
<dbReference type="EMBL" id="VVZA01000011">
    <property type="protein sequence ID" value="KAA5404139.1"/>
    <property type="molecule type" value="Genomic_DNA"/>
</dbReference>
<feature type="domain" description="Tyr recombinase" evidence="6">
    <location>
        <begin position="203"/>
        <end position="387"/>
    </location>
</feature>
<organism evidence="9 10">
    <name type="scientific">Phocaeicola dorei</name>
    <dbReference type="NCBI Taxonomy" id="357276"/>
    <lineage>
        <taxon>Bacteria</taxon>
        <taxon>Pseudomonadati</taxon>
        <taxon>Bacteroidota</taxon>
        <taxon>Bacteroidia</taxon>
        <taxon>Bacteroidales</taxon>
        <taxon>Bacteroidaceae</taxon>
        <taxon>Phocaeicola</taxon>
    </lineage>
</organism>
<dbReference type="Pfam" id="PF17293">
    <property type="entry name" value="Arm-DNA-bind_5"/>
    <property type="match status" value="1"/>
</dbReference>
<dbReference type="InterPro" id="IPR050090">
    <property type="entry name" value="Tyrosine_recombinase_XerCD"/>
</dbReference>
<keyword evidence="4" id="KW-0233">DNA recombination</keyword>
<dbReference type="InterPro" id="IPR035386">
    <property type="entry name" value="Arm-DNA-bind_5"/>
</dbReference>
<dbReference type="EMBL" id="VVYY01000012">
    <property type="protein sequence ID" value="KAA5396777.1"/>
    <property type="molecule type" value="Genomic_DNA"/>
</dbReference>